<organism evidence="2">
    <name type="scientific">uncultured Gemmatimonadaceae bacterium</name>
    <dbReference type="NCBI Taxonomy" id="246130"/>
    <lineage>
        <taxon>Bacteria</taxon>
        <taxon>Pseudomonadati</taxon>
        <taxon>Gemmatimonadota</taxon>
        <taxon>Gemmatimonadia</taxon>
        <taxon>Gemmatimonadales</taxon>
        <taxon>Gemmatimonadaceae</taxon>
        <taxon>environmental samples</taxon>
    </lineage>
</organism>
<dbReference type="EMBL" id="CADCTX010000578">
    <property type="protein sequence ID" value="CAA9329822.1"/>
    <property type="molecule type" value="Genomic_DNA"/>
</dbReference>
<feature type="chain" id="PRO_5027071231" evidence="1">
    <location>
        <begin position="24"/>
        <end position="176"/>
    </location>
</feature>
<proteinExistence type="predicted"/>
<accession>A0A6J4LCW3</accession>
<sequence length="176" mass="17323">MRAPTAPAVLLALALAGCSPDAARDPLAPSAPSLARGGHGDAATKAKRIHGTLEATETGVFRPGTPPLSVRHLEGTGTASHLGRFTVVADFTLNLATFTGGGSVTYTAANGDVLTGTATGRAVVGGGIAAVTETVTITGGTGRFAGATGTFTVLRRVVQATGVSSGTIDGTITLPK</sequence>
<reference evidence="2" key="1">
    <citation type="submission" date="2020-02" db="EMBL/GenBank/DDBJ databases">
        <authorList>
            <person name="Meier V. D."/>
        </authorList>
    </citation>
    <scope>NUCLEOTIDE SEQUENCE</scope>
    <source>
        <strain evidence="2">AVDCRST_MAG40</strain>
    </source>
</reference>
<keyword evidence="1" id="KW-0732">Signal</keyword>
<evidence type="ECO:0000313" key="2">
    <source>
        <dbReference type="EMBL" id="CAA9329822.1"/>
    </source>
</evidence>
<gene>
    <name evidence="2" type="ORF">AVDCRST_MAG40-1856</name>
</gene>
<dbReference type="AlphaFoldDB" id="A0A6J4LCW3"/>
<name>A0A6J4LCW3_9BACT</name>
<feature type="signal peptide" evidence="1">
    <location>
        <begin position="1"/>
        <end position="23"/>
    </location>
</feature>
<protein>
    <submittedName>
        <fullName evidence="2">Uncharacterized protein</fullName>
    </submittedName>
</protein>
<evidence type="ECO:0000256" key="1">
    <source>
        <dbReference type="SAM" id="SignalP"/>
    </source>
</evidence>
<dbReference type="PROSITE" id="PS51257">
    <property type="entry name" value="PROKAR_LIPOPROTEIN"/>
    <property type="match status" value="1"/>
</dbReference>